<organism evidence="1 2">
    <name type="scientific">Candidatus Sulfotelmatobacter kueseliae</name>
    <dbReference type="NCBI Taxonomy" id="2042962"/>
    <lineage>
        <taxon>Bacteria</taxon>
        <taxon>Pseudomonadati</taxon>
        <taxon>Acidobacteriota</taxon>
        <taxon>Terriglobia</taxon>
        <taxon>Terriglobales</taxon>
        <taxon>Candidatus Korobacteraceae</taxon>
        <taxon>Candidatus Sulfotelmatobacter</taxon>
    </lineage>
</organism>
<protein>
    <submittedName>
        <fullName evidence="1">Uncharacterized protein</fullName>
    </submittedName>
</protein>
<proteinExistence type="predicted"/>
<sequence length="98" mass="11282">MAAEMLNRLQEPPFTRQFNHAEQLLRLAAKAQRPDEAPNETAAQYQFAIARAPQDKMLHLRFGSFLFPYNRMAAAREFAMAQPWDGYPVFLPDGTQVR</sequence>
<dbReference type="EMBL" id="OMOD01000148">
    <property type="protein sequence ID" value="SPF44421.1"/>
    <property type="molecule type" value="Genomic_DNA"/>
</dbReference>
<dbReference type="AlphaFoldDB" id="A0A2U3KXN9"/>
<evidence type="ECO:0000313" key="1">
    <source>
        <dbReference type="EMBL" id="SPF44421.1"/>
    </source>
</evidence>
<dbReference type="OrthoDB" id="228932at2"/>
<accession>A0A2U3KXN9</accession>
<reference evidence="2" key="1">
    <citation type="submission" date="2018-02" db="EMBL/GenBank/DDBJ databases">
        <authorList>
            <person name="Hausmann B."/>
        </authorList>
    </citation>
    <scope>NUCLEOTIDE SEQUENCE [LARGE SCALE GENOMIC DNA]</scope>
    <source>
        <strain evidence="2">Peat soil MAG SbA1</strain>
    </source>
</reference>
<dbReference type="Proteomes" id="UP000238701">
    <property type="component" value="Unassembled WGS sequence"/>
</dbReference>
<name>A0A2U3KXN9_9BACT</name>
<evidence type="ECO:0000313" key="2">
    <source>
        <dbReference type="Proteomes" id="UP000238701"/>
    </source>
</evidence>
<gene>
    <name evidence="1" type="ORF">SBA1_530057</name>
</gene>